<name>A0A9D9HIJ2_9BACT</name>
<evidence type="ECO:0000313" key="2">
    <source>
        <dbReference type="EMBL" id="MBO8451592.1"/>
    </source>
</evidence>
<dbReference type="Proteomes" id="UP000823661">
    <property type="component" value="Unassembled WGS sequence"/>
</dbReference>
<protein>
    <recommendedName>
        <fullName evidence="1">HTH cro/C1-type domain-containing protein</fullName>
    </recommendedName>
</protein>
<sequence length="171" mass="20096">MENKKARNVRSGSYPLKNLKFLYDFAVEMNLTVGDLAARMGLSRQSVYYWFKKDDVKISNIYRLFDLLGYEIRFSLTDMNEETNPNVKVTSKLYSPETPKNLDFLTIALNQYRINKTDLCRDLNLGATTIYSWQVHDDCFISYIFRIAELRGLRLNIDINPYNDCINKLVY</sequence>
<evidence type="ECO:0000313" key="3">
    <source>
        <dbReference type="Proteomes" id="UP000823661"/>
    </source>
</evidence>
<dbReference type="CDD" id="cd00093">
    <property type="entry name" value="HTH_XRE"/>
    <property type="match status" value="1"/>
</dbReference>
<dbReference type="EMBL" id="JADIMI010000015">
    <property type="protein sequence ID" value="MBO8451592.1"/>
    <property type="molecule type" value="Genomic_DNA"/>
</dbReference>
<proteinExistence type="predicted"/>
<dbReference type="Pfam" id="PF01381">
    <property type="entry name" value="HTH_3"/>
    <property type="match status" value="1"/>
</dbReference>
<comment type="caution">
    <text evidence="2">The sequence shown here is derived from an EMBL/GenBank/DDBJ whole genome shotgun (WGS) entry which is preliminary data.</text>
</comment>
<evidence type="ECO:0000259" key="1">
    <source>
        <dbReference type="PROSITE" id="PS50943"/>
    </source>
</evidence>
<accession>A0A9D9HIJ2</accession>
<dbReference type="InterPro" id="IPR010982">
    <property type="entry name" value="Lambda_DNA-bd_dom_sf"/>
</dbReference>
<dbReference type="PROSITE" id="PS50943">
    <property type="entry name" value="HTH_CROC1"/>
    <property type="match status" value="1"/>
</dbReference>
<dbReference type="AlphaFoldDB" id="A0A9D9HIJ2"/>
<dbReference type="SUPFAM" id="SSF47413">
    <property type="entry name" value="lambda repressor-like DNA-binding domains"/>
    <property type="match status" value="1"/>
</dbReference>
<feature type="domain" description="HTH cro/C1-type" evidence="1">
    <location>
        <begin position="28"/>
        <end position="79"/>
    </location>
</feature>
<gene>
    <name evidence="2" type="ORF">IAC06_01740</name>
</gene>
<dbReference type="InterPro" id="IPR001387">
    <property type="entry name" value="Cro/C1-type_HTH"/>
</dbReference>
<reference evidence="2" key="2">
    <citation type="journal article" date="2021" name="PeerJ">
        <title>Extensive microbial diversity within the chicken gut microbiome revealed by metagenomics and culture.</title>
        <authorList>
            <person name="Gilroy R."/>
            <person name="Ravi A."/>
            <person name="Getino M."/>
            <person name="Pursley I."/>
            <person name="Horton D.L."/>
            <person name="Alikhan N.F."/>
            <person name="Baker D."/>
            <person name="Gharbi K."/>
            <person name="Hall N."/>
            <person name="Watson M."/>
            <person name="Adriaenssens E.M."/>
            <person name="Foster-Nyarko E."/>
            <person name="Jarju S."/>
            <person name="Secka A."/>
            <person name="Antonio M."/>
            <person name="Oren A."/>
            <person name="Chaudhuri R.R."/>
            <person name="La Ragione R."/>
            <person name="Hildebrand F."/>
            <person name="Pallen M.J."/>
        </authorList>
    </citation>
    <scope>NUCLEOTIDE SEQUENCE</scope>
    <source>
        <strain evidence="2">B1-20833</strain>
    </source>
</reference>
<organism evidence="2 3">
    <name type="scientific">Candidatus Cryptobacteroides intestinavium</name>
    <dbReference type="NCBI Taxonomy" id="2840766"/>
    <lineage>
        <taxon>Bacteria</taxon>
        <taxon>Pseudomonadati</taxon>
        <taxon>Bacteroidota</taxon>
        <taxon>Bacteroidia</taxon>
        <taxon>Bacteroidales</taxon>
        <taxon>Candidatus Cryptobacteroides</taxon>
    </lineage>
</organism>
<dbReference type="GO" id="GO:0003677">
    <property type="term" value="F:DNA binding"/>
    <property type="evidence" value="ECO:0007669"/>
    <property type="project" value="InterPro"/>
</dbReference>
<reference evidence="2" key="1">
    <citation type="submission" date="2020-10" db="EMBL/GenBank/DDBJ databases">
        <authorList>
            <person name="Gilroy R."/>
        </authorList>
    </citation>
    <scope>NUCLEOTIDE SEQUENCE</scope>
    <source>
        <strain evidence="2">B1-20833</strain>
    </source>
</reference>